<sequence>MGWESQWGNESVRVIMGEGYGIPDAKFRASHPRTQSTSRASGVPFLFQIYRFKSFKNDIYILCMYFRQ</sequence>
<dbReference type="Proteomes" id="UP000006727">
    <property type="component" value="Chromosome 1"/>
</dbReference>
<reference evidence="2" key="3">
    <citation type="submission" date="2020-12" db="UniProtKB">
        <authorList>
            <consortium name="EnsemblPlants"/>
        </authorList>
    </citation>
    <scope>IDENTIFICATION</scope>
</reference>
<organism evidence="1">
    <name type="scientific">Physcomitrium patens</name>
    <name type="common">Spreading-leaved earth moss</name>
    <name type="synonym">Physcomitrella patens</name>
    <dbReference type="NCBI Taxonomy" id="3218"/>
    <lineage>
        <taxon>Eukaryota</taxon>
        <taxon>Viridiplantae</taxon>
        <taxon>Streptophyta</taxon>
        <taxon>Embryophyta</taxon>
        <taxon>Bryophyta</taxon>
        <taxon>Bryophytina</taxon>
        <taxon>Bryopsida</taxon>
        <taxon>Funariidae</taxon>
        <taxon>Funariales</taxon>
        <taxon>Funariaceae</taxon>
        <taxon>Physcomitrium</taxon>
    </lineage>
</organism>
<keyword evidence="3" id="KW-1185">Reference proteome</keyword>
<dbReference type="EnsemblPlants" id="Pp3c1_18210V3.2">
    <property type="protein sequence ID" value="PAC:32968621.CDS.1"/>
    <property type="gene ID" value="Pp3c1_18210"/>
</dbReference>
<reference evidence="1 3" key="2">
    <citation type="journal article" date="2018" name="Plant J.">
        <title>The Physcomitrella patens chromosome-scale assembly reveals moss genome structure and evolution.</title>
        <authorList>
            <person name="Lang D."/>
            <person name="Ullrich K.K."/>
            <person name="Murat F."/>
            <person name="Fuchs J."/>
            <person name="Jenkins J."/>
            <person name="Haas F.B."/>
            <person name="Piednoel M."/>
            <person name="Gundlach H."/>
            <person name="Van Bel M."/>
            <person name="Meyberg R."/>
            <person name="Vives C."/>
            <person name="Morata J."/>
            <person name="Symeonidi A."/>
            <person name="Hiss M."/>
            <person name="Muchero W."/>
            <person name="Kamisugi Y."/>
            <person name="Saleh O."/>
            <person name="Blanc G."/>
            <person name="Decker E.L."/>
            <person name="van Gessel N."/>
            <person name="Grimwood J."/>
            <person name="Hayes R.D."/>
            <person name="Graham S.W."/>
            <person name="Gunter L.E."/>
            <person name="McDaniel S.F."/>
            <person name="Hoernstein S.N.W."/>
            <person name="Larsson A."/>
            <person name="Li F.W."/>
            <person name="Perroud P.F."/>
            <person name="Phillips J."/>
            <person name="Ranjan P."/>
            <person name="Rokshar D.S."/>
            <person name="Rothfels C.J."/>
            <person name="Schneider L."/>
            <person name="Shu S."/>
            <person name="Stevenson D.W."/>
            <person name="Thummler F."/>
            <person name="Tillich M."/>
            <person name="Villarreal Aguilar J.C."/>
            <person name="Widiez T."/>
            <person name="Wong G.K."/>
            <person name="Wymore A."/>
            <person name="Zhang Y."/>
            <person name="Zimmer A.D."/>
            <person name="Quatrano R.S."/>
            <person name="Mayer K.F.X."/>
            <person name="Goodstein D."/>
            <person name="Casacuberta J.M."/>
            <person name="Vandepoele K."/>
            <person name="Reski R."/>
            <person name="Cuming A.C."/>
            <person name="Tuskan G.A."/>
            <person name="Maumus F."/>
            <person name="Salse J."/>
            <person name="Schmutz J."/>
            <person name="Rensing S.A."/>
        </authorList>
    </citation>
    <scope>NUCLEOTIDE SEQUENCE [LARGE SCALE GENOMIC DNA]</scope>
    <source>
        <strain evidence="2 3">cv. Gransden 2004</strain>
    </source>
</reference>
<evidence type="ECO:0000313" key="1">
    <source>
        <dbReference type="EMBL" id="PNR62369.1"/>
    </source>
</evidence>
<protein>
    <submittedName>
        <fullName evidence="1 2">Uncharacterized protein</fullName>
    </submittedName>
</protein>
<dbReference type="EnsemblPlants" id="Pp3c1_18210V3.1">
    <property type="protein sequence ID" value="PAC:32968620.CDS.1"/>
    <property type="gene ID" value="Pp3c1_18210"/>
</dbReference>
<dbReference type="EMBL" id="ABEU02000001">
    <property type="protein sequence ID" value="PNR62369.1"/>
    <property type="molecule type" value="Genomic_DNA"/>
</dbReference>
<evidence type="ECO:0000313" key="2">
    <source>
        <dbReference type="EnsemblPlants" id="PAC:32968620.CDS.1"/>
    </source>
</evidence>
<evidence type="ECO:0000313" key="3">
    <source>
        <dbReference type="Proteomes" id="UP000006727"/>
    </source>
</evidence>
<dbReference type="Gramene" id="Pp3c1_18210V3.1">
    <property type="protein sequence ID" value="PAC:32968620.CDS.1"/>
    <property type="gene ID" value="Pp3c1_18210"/>
</dbReference>
<dbReference type="Gramene" id="Pp3c1_18210V3.2">
    <property type="protein sequence ID" value="PAC:32968621.CDS.1"/>
    <property type="gene ID" value="Pp3c1_18210"/>
</dbReference>
<reference evidence="1 3" key="1">
    <citation type="journal article" date="2008" name="Science">
        <title>The Physcomitrella genome reveals evolutionary insights into the conquest of land by plants.</title>
        <authorList>
            <person name="Rensing S."/>
            <person name="Lang D."/>
            <person name="Zimmer A."/>
            <person name="Terry A."/>
            <person name="Salamov A."/>
            <person name="Shapiro H."/>
            <person name="Nishiyama T."/>
            <person name="Perroud P.-F."/>
            <person name="Lindquist E."/>
            <person name="Kamisugi Y."/>
            <person name="Tanahashi T."/>
            <person name="Sakakibara K."/>
            <person name="Fujita T."/>
            <person name="Oishi K."/>
            <person name="Shin-I T."/>
            <person name="Kuroki Y."/>
            <person name="Toyoda A."/>
            <person name="Suzuki Y."/>
            <person name="Hashimoto A."/>
            <person name="Yamaguchi K."/>
            <person name="Sugano A."/>
            <person name="Kohara Y."/>
            <person name="Fujiyama A."/>
            <person name="Anterola A."/>
            <person name="Aoki S."/>
            <person name="Ashton N."/>
            <person name="Barbazuk W.B."/>
            <person name="Barker E."/>
            <person name="Bennetzen J."/>
            <person name="Bezanilla M."/>
            <person name="Blankenship R."/>
            <person name="Cho S.H."/>
            <person name="Dutcher S."/>
            <person name="Estelle M."/>
            <person name="Fawcett J.A."/>
            <person name="Gundlach H."/>
            <person name="Hanada K."/>
            <person name="Heyl A."/>
            <person name="Hicks K.A."/>
            <person name="Hugh J."/>
            <person name="Lohr M."/>
            <person name="Mayer K."/>
            <person name="Melkozernov A."/>
            <person name="Murata T."/>
            <person name="Nelson D."/>
            <person name="Pils B."/>
            <person name="Prigge M."/>
            <person name="Reiss B."/>
            <person name="Renner T."/>
            <person name="Rombauts S."/>
            <person name="Rushton P."/>
            <person name="Sanderfoot A."/>
            <person name="Schween G."/>
            <person name="Shiu S.-H."/>
            <person name="Stueber K."/>
            <person name="Theodoulou F.L."/>
            <person name="Tu H."/>
            <person name="Van de Peer Y."/>
            <person name="Verrier P.J."/>
            <person name="Waters E."/>
            <person name="Wood A."/>
            <person name="Yang L."/>
            <person name="Cove D."/>
            <person name="Cuming A."/>
            <person name="Hasebe M."/>
            <person name="Lucas S."/>
            <person name="Mishler D.B."/>
            <person name="Reski R."/>
            <person name="Grigoriev I."/>
            <person name="Quatrano R.S."/>
            <person name="Boore J.L."/>
        </authorList>
    </citation>
    <scope>NUCLEOTIDE SEQUENCE [LARGE SCALE GENOMIC DNA]</scope>
    <source>
        <strain evidence="2 3">cv. Gransden 2004</strain>
    </source>
</reference>
<proteinExistence type="predicted"/>
<name>A0A2K1L8K1_PHYPA</name>
<dbReference type="InParanoid" id="A0A2K1L8K1"/>
<accession>A0A2K1L8K1</accession>
<dbReference type="AlphaFoldDB" id="A0A2K1L8K1"/>
<dbReference type="PaxDb" id="3218-PP1S43_30V6.1"/>
<gene>
    <name evidence="1" type="ORF">PHYPA_000793</name>
</gene>